<name>A0ABS9HZV8_9PSED</name>
<keyword evidence="3" id="KW-1185">Reference proteome</keyword>
<dbReference type="Proteomes" id="UP001162905">
    <property type="component" value="Unassembled WGS sequence"/>
</dbReference>
<comment type="caution">
    <text evidence="2">The sequence shown here is derived from an EMBL/GenBank/DDBJ whole genome shotgun (WGS) entry which is preliminary data.</text>
</comment>
<dbReference type="PROSITE" id="PS50943">
    <property type="entry name" value="HTH_CROC1"/>
    <property type="match status" value="1"/>
</dbReference>
<feature type="domain" description="HTH cro/C1-type" evidence="1">
    <location>
        <begin position="88"/>
        <end position="134"/>
    </location>
</feature>
<evidence type="ECO:0000259" key="1">
    <source>
        <dbReference type="PROSITE" id="PS50943"/>
    </source>
</evidence>
<proteinExistence type="predicted"/>
<sequence length="212" mass="22837">MYGIAGFTASKSSGAGGVARAARTAAIVIAIFLGTGSVQAAPGAERLNSYFKPKHETKYVITETGLLKAVSYDFRGHTKHLDNIKTGLNLPVSEMASLLGVTRQSIYKWMGNQATPDEDKVAKIAELSQLADLFNEAEVSRPLDMLKMKAFEGKSILDKFRSGEPYMHLASVLVKESKAADEAYARSGVAQLKTAKTDGWKSSISIPFSDEA</sequence>
<accession>A0ABS9HZV8</accession>
<dbReference type="InterPro" id="IPR001387">
    <property type="entry name" value="Cro/C1-type_HTH"/>
</dbReference>
<dbReference type="Gene3D" id="1.10.260.40">
    <property type="entry name" value="lambda repressor-like DNA-binding domains"/>
    <property type="match status" value="1"/>
</dbReference>
<dbReference type="CDD" id="cd00093">
    <property type="entry name" value="HTH_XRE"/>
    <property type="match status" value="1"/>
</dbReference>
<organism evidence="2 3">
    <name type="scientific">Pseudomonas petrae</name>
    <dbReference type="NCBI Taxonomy" id="2912190"/>
    <lineage>
        <taxon>Bacteria</taxon>
        <taxon>Pseudomonadati</taxon>
        <taxon>Pseudomonadota</taxon>
        <taxon>Gammaproteobacteria</taxon>
        <taxon>Pseudomonadales</taxon>
        <taxon>Pseudomonadaceae</taxon>
        <taxon>Pseudomonas</taxon>
    </lineage>
</organism>
<evidence type="ECO:0000313" key="3">
    <source>
        <dbReference type="Proteomes" id="UP001162905"/>
    </source>
</evidence>
<protein>
    <submittedName>
        <fullName evidence="2">XRE family transcriptional regulator</fullName>
    </submittedName>
</protein>
<gene>
    <name evidence="2" type="ORF">L4G47_00120</name>
</gene>
<reference evidence="2" key="1">
    <citation type="submission" date="2022-01" db="EMBL/GenBank/DDBJ databases">
        <title>Pseudomonas sp. nov. isolated from Antarctic regolith.</title>
        <authorList>
            <person name="Novakova D."/>
            <person name="Sedlar K."/>
        </authorList>
    </citation>
    <scope>NUCLEOTIDE SEQUENCE</scope>
    <source>
        <strain evidence="2">P2647</strain>
    </source>
</reference>
<evidence type="ECO:0000313" key="2">
    <source>
        <dbReference type="EMBL" id="MCF7540626.1"/>
    </source>
</evidence>
<dbReference type="EMBL" id="JAKJXH010000001">
    <property type="protein sequence ID" value="MCF7540626.1"/>
    <property type="molecule type" value="Genomic_DNA"/>
</dbReference>
<dbReference type="SUPFAM" id="SSF47413">
    <property type="entry name" value="lambda repressor-like DNA-binding domains"/>
    <property type="match status" value="1"/>
</dbReference>
<dbReference type="InterPro" id="IPR010982">
    <property type="entry name" value="Lambda_DNA-bd_dom_sf"/>
</dbReference>
<dbReference type="RefSeq" id="WP_237249960.1">
    <property type="nucleotide sequence ID" value="NZ_JAKJXH010000001.1"/>
</dbReference>